<dbReference type="InterPro" id="IPR011009">
    <property type="entry name" value="Kinase-like_dom_sf"/>
</dbReference>
<evidence type="ECO:0000256" key="1">
    <source>
        <dbReference type="ARBA" id="ARBA00005926"/>
    </source>
</evidence>
<comment type="similarity">
    <text evidence="1">Belongs to the protein kinase superfamily. CK1 Ser/Thr protein kinase family. Casein kinase I subfamily.</text>
</comment>
<evidence type="ECO:0000259" key="4">
    <source>
        <dbReference type="PROSITE" id="PS50011"/>
    </source>
</evidence>
<evidence type="ECO:0000256" key="3">
    <source>
        <dbReference type="SAM" id="MobiDB-lite"/>
    </source>
</evidence>
<evidence type="ECO:0000256" key="2">
    <source>
        <dbReference type="ARBA" id="ARBA00012513"/>
    </source>
</evidence>
<proteinExistence type="inferred from homology"/>
<sequence>MSRSVVKPHAIINLNYCSGHGMFAKARISVRESSRFMAKERILNLDNNGFSLDLRRKAMRCWTGSVTLIFRSPMSWAELYSGGLMGGLLQVVELSYPTVVEITTKYSRLRWIRELMFRPTKRSLLSIKLVSLFKLLLKLKDFISFFHQGGTGFTNMKWFGVEGDHIVLVMDLLGPSLEDLFGYCNMKFTLKTVLMLADQMINRLEFIHSKSYLHRDVKPDNFLMGLGRRTNQVYIIDFGLAKKYRDSSTHRHIPYRFDDNPDYAYLKRLFRNLFIREGFQFDFVFDWTVLKYQQSPHANVSFLSFILKSNVSCHVTIALFLNPLILLPHDGGVGTSSGLLNHAVSNAEKRQDSTLKQKTKNANESAIAKDKLAPGSFHLGRSEGSSSRRVVDSSSREPLSGGSDYESALRGIDSMRIDNNAVNETAASPQSVGGDDSTPRIELKAKLSD</sequence>
<name>A0ABQ7YFI7_BRANA</name>
<dbReference type="PROSITE" id="PS00108">
    <property type="entry name" value="PROTEIN_KINASE_ST"/>
    <property type="match status" value="1"/>
</dbReference>
<accession>A0ABQ7YFI7</accession>
<dbReference type="Gene3D" id="1.10.510.10">
    <property type="entry name" value="Transferase(Phosphotransferase) domain 1"/>
    <property type="match status" value="1"/>
</dbReference>
<dbReference type="PANTHER" id="PTHR11909">
    <property type="entry name" value="CASEIN KINASE-RELATED"/>
    <property type="match status" value="1"/>
</dbReference>
<feature type="region of interest" description="Disordered" evidence="3">
    <location>
        <begin position="347"/>
        <end position="449"/>
    </location>
</feature>
<comment type="caution">
    <text evidence="5">The sequence shown here is derived from an EMBL/GenBank/DDBJ whole genome shotgun (WGS) entry which is preliminary data.</text>
</comment>
<dbReference type="Pfam" id="PF00069">
    <property type="entry name" value="Pkinase"/>
    <property type="match status" value="1"/>
</dbReference>
<feature type="domain" description="Protein kinase" evidence="4">
    <location>
        <begin position="74"/>
        <end position="449"/>
    </location>
</feature>
<evidence type="ECO:0000313" key="5">
    <source>
        <dbReference type="EMBL" id="KAH0867003.1"/>
    </source>
</evidence>
<protein>
    <recommendedName>
        <fullName evidence="2">non-specific serine/threonine protein kinase</fullName>
        <ecNumber evidence="2">2.7.11.1</ecNumber>
    </recommendedName>
</protein>
<feature type="compositionally biased region" description="Basic and acidic residues" evidence="3">
    <location>
        <begin position="437"/>
        <end position="449"/>
    </location>
</feature>
<reference evidence="5 6" key="1">
    <citation type="submission" date="2021-05" db="EMBL/GenBank/DDBJ databases">
        <title>Genome Assembly of Synthetic Allotetraploid Brassica napus Reveals Homoeologous Exchanges between Subgenomes.</title>
        <authorList>
            <person name="Davis J.T."/>
        </authorList>
    </citation>
    <scope>NUCLEOTIDE SEQUENCE [LARGE SCALE GENOMIC DNA]</scope>
    <source>
        <strain evidence="6">cv. Da-Ae</strain>
        <tissue evidence="5">Seedling</tissue>
    </source>
</reference>
<dbReference type="InterPro" id="IPR050235">
    <property type="entry name" value="CK1_Ser-Thr_kinase"/>
</dbReference>
<dbReference type="EMBL" id="JAGKQM010000017">
    <property type="protein sequence ID" value="KAH0867003.1"/>
    <property type="molecule type" value="Genomic_DNA"/>
</dbReference>
<dbReference type="Proteomes" id="UP000824890">
    <property type="component" value="Unassembled WGS sequence"/>
</dbReference>
<dbReference type="EC" id="2.7.11.1" evidence="2"/>
<dbReference type="InterPro" id="IPR000719">
    <property type="entry name" value="Prot_kinase_dom"/>
</dbReference>
<dbReference type="SMART" id="SM00220">
    <property type="entry name" value="S_TKc"/>
    <property type="match status" value="1"/>
</dbReference>
<keyword evidence="6" id="KW-1185">Reference proteome</keyword>
<evidence type="ECO:0000313" key="6">
    <source>
        <dbReference type="Proteomes" id="UP000824890"/>
    </source>
</evidence>
<organism evidence="5 6">
    <name type="scientific">Brassica napus</name>
    <name type="common">Rape</name>
    <dbReference type="NCBI Taxonomy" id="3708"/>
    <lineage>
        <taxon>Eukaryota</taxon>
        <taxon>Viridiplantae</taxon>
        <taxon>Streptophyta</taxon>
        <taxon>Embryophyta</taxon>
        <taxon>Tracheophyta</taxon>
        <taxon>Spermatophyta</taxon>
        <taxon>Magnoliopsida</taxon>
        <taxon>eudicotyledons</taxon>
        <taxon>Gunneridae</taxon>
        <taxon>Pentapetalae</taxon>
        <taxon>rosids</taxon>
        <taxon>malvids</taxon>
        <taxon>Brassicales</taxon>
        <taxon>Brassicaceae</taxon>
        <taxon>Brassiceae</taxon>
        <taxon>Brassica</taxon>
    </lineage>
</organism>
<gene>
    <name evidence="5" type="ORF">HID58_074025</name>
</gene>
<dbReference type="SUPFAM" id="SSF56112">
    <property type="entry name" value="Protein kinase-like (PK-like)"/>
    <property type="match status" value="1"/>
</dbReference>
<feature type="compositionally biased region" description="Polar residues" evidence="3">
    <location>
        <begin position="420"/>
        <end position="431"/>
    </location>
</feature>
<dbReference type="PROSITE" id="PS50011">
    <property type="entry name" value="PROTEIN_KINASE_DOM"/>
    <property type="match status" value="1"/>
</dbReference>
<dbReference type="InterPro" id="IPR008271">
    <property type="entry name" value="Ser/Thr_kinase_AS"/>
</dbReference>